<dbReference type="PANTHER" id="PTHR31920">
    <property type="entry name" value="B3 DOMAIN-CONTAINING"/>
    <property type="match status" value="1"/>
</dbReference>
<dbReference type="InterPro" id="IPR003340">
    <property type="entry name" value="B3_DNA-bd"/>
</dbReference>
<dbReference type="AlphaFoldDB" id="A0A164TGL0"/>
<reference evidence="6" key="1">
    <citation type="journal article" date="2016" name="Nat. Genet.">
        <title>A high-quality carrot genome assembly provides new insights into carotenoid accumulation and asterid genome evolution.</title>
        <authorList>
            <person name="Iorizzo M."/>
            <person name="Ellison S."/>
            <person name="Senalik D."/>
            <person name="Zeng P."/>
            <person name="Satapoomin P."/>
            <person name="Huang J."/>
            <person name="Bowman M."/>
            <person name="Iovene M."/>
            <person name="Sanseverino W."/>
            <person name="Cavagnaro P."/>
            <person name="Yildiz M."/>
            <person name="Macko-Podgorni A."/>
            <person name="Moranska E."/>
            <person name="Grzebelus E."/>
            <person name="Grzebelus D."/>
            <person name="Ashrafi H."/>
            <person name="Zheng Z."/>
            <person name="Cheng S."/>
            <person name="Spooner D."/>
            <person name="Van Deynze A."/>
            <person name="Simon P."/>
        </authorList>
    </citation>
    <scope>NUCLEOTIDE SEQUENCE</scope>
    <source>
        <tissue evidence="6">Leaf</tissue>
    </source>
</reference>
<dbReference type="GO" id="GO:0003677">
    <property type="term" value="F:DNA binding"/>
    <property type="evidence" value="ECO:0007669"/>
    <property type="project" value="UniProtKB-KW"/>
</dbReference>
<evidence type="ECO:0000256" key="1">
    <source>
        <dbReference type="ARBA" id="ARBA00004123"/>
    </source>
</evidence>
<evidence type="ECO:0000313" key="7">
    <source>
        <dbReference type="Proteomes" id="UP000077755"/>
    </source>
</evidence>
<dbReference type="EMBL" id="CP093349">
    <property type="protein sequence ID" value="WOH08845.1"/>
    <property type="molecule type" value="Genomic_DNA"/>
</dbReference>
<reference evidence="6" key="2">
    <citation type="submission" date="2022-03" db="EMBL/GenBank/DDBJ databases">
        <title>Draft title - Genomic analysis of global carrot germplasm unveils the trajectory of domestication and the origin of high carotenoid orange carrot.</title>
        <authorList>
            <person name="Iorizzo M."/>
            <person name="Ellison S."/>
            <person name="Senalik D."/>
            <person name="Macko-Podgorni A."/>
            <person name="Grzebelus D."/>
            <person name="Bostan H."/>
            <person name="Rolling W."/>
            <person name="Curaba J."/>
            <person name="Simon P."/>
        </authorList>
    </citation>
    <scope>NUCLEOTIDE SEQUENCE</scope>
    <source>
        <tissue evidence="6">Leaf</tissue>
    </source>
</reference>
<evidence type="ECO:0000256" key="5">
    <source>
        <dbReference type="ARBA" id="ARBA00023242"/>
    </source>
</evidence>
<evidence type="ECO:0000256" key="4">
    <source>
        <dbReference type="ARBA" id="ARBA00023163"/>
    </source>
</evidence>
<dbReference type="Gene3D" id="2.40.330.10">
    <property type="entry name" value="DNA-binding pseudobarrel domain"/>
    <property type="match status" value="2"/>
</dbReference>
<dbReference type="PROSITE" id="PS50863">
    <property type="entry name" value="B3"/>
    <property type="match status" value="1"/>
</dbReference>
<keyword evidence="2" id="KW-0805">Transcription regulation</keyword>
<dbReference type="Proteomes" id="UP000077755">
    <property type="component" value="Chromosome 7"/>
</dbReference>
<dbReference type="CDD" id="cd10017">
    <property type="entry name" value="B3_DNA"/>
    <property type="match status" value="1"/>
</dbReference>
<evidence type="ECO:0000313" key="6">
    <source>
        <dbReference type="EMBL" id="WOH08845.1"/>
    </source>
</evidence>
<keyword evidence="4" id="KW-0804">Transcription</keyword>
<keyword evidence="5" id="KW-0539">Nucleus</keyword>
<evidence type="ECO:0000256" key="2">
    <source>
        <dbReference type="ARBA" id="ARBA00023015"/>
    </source>
</evidence>
<keyword evidence="3" id="KW-0238">DNA-binding</keyword>
<evidence type="ECO:0000256" key="3">
    <source>
        <dbReference type="ARBA" id="ARBA00023125"/>
    </source>
</evidence>
<keyword evidence="7" id="KW-1185">Reference proteome</keyword>
<sequence>MSTDQRRRRKVVPGINGIVPKFIKVIYGPDTLIVSLRLPERFLDAVGGRLPNNVVLQYPNGREIHVHYQRINQSLVDLDPLFNELEGEEGFYLLFEYNGNGLFSLSVIDKALTEVEYQHSRKIPRAPVLYQDKVNGKRWKFMARALGQTFENGSVEILWLLLILVGGVSQWIFMITVRQKIMTFNEPIIIDSDSEYDLGELEEAEMAAQIQEGIVGDAGMDMEGNAPQGEVGQNGDNIENNDQIRQFTKVLTQSNTDQSSHGVIIPFSVKPRNRGWKAGEQVSLITGLGSWTCTLEMHHKCARFSGGWNNFSLENDLEKDQVLRFNLVEAENSIVFHVN</sequence>
<comment type="subcellular location">
    <subcellularLocation>
        <location evidence="1">Nucleus</location>
    </subcellularLocation>
</comment>
<dbReference type="PANTHER" id="PTHR31920:SF135">
    <property type="entry name" value="B3 DOMAIN-CONTAINING PROTEIN OS03G0621600-RELATED"/>
    <property type="match status" value="1"/>
</dbReference>
<proteinExistence type="predicted"/>
<gene>
    <name evidence="6" type="ORF">DCAR_0728295</name>
</gene>
<accession>A0A164TGL0</accession>
<name>A0A164TGL0_DAUCS</name>
<dbReference type="InterPro" id="IPR015300">
    <property type="entry name" value="DNA-bd_pseudobarrel_sf"/>
</dbReference>
<dbReference type="InterPro" id="IPR050655">
    <property type="entry name" value="Plant_B3_domain"/>
</dbReference>
<dbReference type="SUPFAM" id="SSF101936">
    <property type="entry name" value="DNA-binding pseudobarrel domain"/>
    <property type="match status" value="2"/>
</dbReference>
<protein>
    <submittedName>
        <fullName evidence="6">Uncharacterized protein</fullName>
    </submittedName>
</protein>
<dbReference type="Gramene" id="KZM87491">
    <property type="protein sequence ID" value="KZM87491"/>
    <property type="gene ID" value="DCAR_024625"/>
</dbReference>
<organism evidence="6 7">
    <name type="scientific">Daucus carota subsp. sativus</name>
    <name type="common">Carrot</name>
    <dbReference type="NCBI Taxonomy" id="79200"/>
    <lineage>
        <taxon>Eukaryota</taxon>
        <taxon>Viridiplantae</taxon>
        <taxon>Streptophyta</taxon>
        <taxon>Embryophyta</taxon>
        <taxon>Tracheophyta</taxon>
        <taxon>Spermatophyta</taxon>
        <taxon>Magnoliopsida</taxon>
        <taxon>eudicotyledons</taxon>
        <taxon>Gunneridae</taxon>
        <taxon>Pentapetalae</taxon>
        <taxon>asterids</taxon>
        <taxon>campanulids</taxon>
        <taxon>Apiales</taxon>
        <taxon>Apiaceae</taxon>
        <taxon>Apioideae</taxon>
        <taxon>Scandiceae</taxon>
        <taxon>Daucinae</taxon>
        <taxon>Daucus</taxon>
        <taxon>Daucus sect. Daucus</taxon>
    </lineage>
</organism>
<dbReference type="GO" id="GO:0005634">
    <property type="term" value="C:nucleus"/>
    <property type="evidence" value="ECO:0007669"/>
    <property type="project" value="UniProtKB-SubCell"/>
</dbReference>